<dbReference type="RefSeq" id="WP_183345883.1">
    <property type="nucleotide sequence ID" value="NZ_BLXY01000001.1"/>
</dbReference>
<sequence length="141" mass="16340">MRVLVLLLLAISIQALCYGSDETDSAGKFWTSFRKAVLVNDQAKLLEMTSFPLDVRGVSDDIPATSYNRRDFPGIFKKILLQPQYLLVNGRLRTKTMLGLIYDKATLTKQDLATPTFFRFHQLEFEKRKGRWFLVRAYLEE</sequence>
<evidence type="ECO:0000256" key="1">
    <source>
        <dbReference type="SAM" id="SignalP"/>
    </source>
</evidence>
<evidence type="ECO:0000313" key="5">
    <source>
        <dbReference type="Proteomes" id="UP000831485"/>
    </source>
</evidence>
<name>A0A6V8MT00_9BACT</name>
<reference evidence="3" key="3">
    <citation type="submission" date="2022-04" db="EMBL/GenBank/DDBJ databases">
        <authorList>
            <person name="Liu G."/>
        </authorList>
    </citation>
    <scope>NUCLEOTIDE SEQUENCE</scope>
    <source>
        <strain evidence="3">RG22</strain>
    </source>
</reference>
<evidence type="ECO:0000313" key="2">
    <source>
        <dbReference type="EMBL" id="GFO63172.1"/>
    </source>
</evidence>
<evidence type="ECO:0000313" key="4">
    <source>
        <dbReference type="Proteomes" id="UP000568888"/>
    </source>
</evidence>
<dbReference type="EMBL" id="CP096574">
    <property type="protein sequence ID" value="UPU35283.1"/>
    <property type="molecule type" value="Genomic_DNA"/>
</dbReference>
<proteinExistence type="predicted"/>
<feature type="signal peptide" evidence="1">
    <location>
        <begin position="1"/>
        <end position="17"/>
    </location>
</feature>
<protein>
    <recommendedName>
        <fullName evidence="6">DUF4440 domain-containing protein</fullName>
    </recommendedName>
</protein>
<organism evidence="2 4">
    <name type="scientific">Geomonas paludis</name>
    <dbReference type="NCBI Taxonomy" id="2740185"/>
    <lineage>
        <taxon>Bacteria</taxon>
        <taxon>Pseudomonadati</taxon>
        <taxon>Thermodesulfobacteriota</taxon>
        <taxon>Desulfuromonadia</taxon>
        <taxon>Geobacterales</taxon>
        <taxon>Geobacteraceae</taxon>
        <taxon>Geomonas</taxon>
    </lineage>
</organism>
<reference evidence="4" key="1">
    <citation type="submission" date="2020-06" db="EMBL/GenBank/DDBJ databases">
        <title>Draft genomic sequecing of Geomonas sp. Red736.</title>
        <authorList>
            <person name="Itoh H."/>
            <person name="Xu Z.X."/>
            <person name="Ushijima N."/>
            <person name="Masuda Y."/>
            <person name="Shiratori Y."/>
            <person name="Senoo K."/>
        </authorList>
    </citation>
    <scope>NUCLEOTIDE SEQUENCE [LARGE SCALE GENOMIC DNA]</scope>
    <source>
        <strain evidence="4">Red736</strain>
    </source>
</reference>
<evidence type="ECO:0008006" key="6">
    <source>
        <dbReference type="Google" id="ProtNLM"/>
    </source>
</evidence>
<accession>A0A6V8MT00</accession>
<dbReference type="Proteomes" id="UP000831485">
    <property type="component" value="Chromosome"/>
</dbReference>
<feature type="chain" id="PRO_5027964877" description="DUF4440 domain-containing protein" evidence="1">
    <location>
        <begin position="18"/>
        <end position="141"/>
    </location>
</feature>
<dbReference type="EMBL" id="BLXY01000001">
    <property type="protein sequence ID" value="GFO63172.1"/>
    <property type="molecule type" value="Genomic_DNA"/>
</dbReference>
<keyword evidence="1" id="KW-0732">Signal</keyword>
<dbReference type="Proteomes" id="UP000568888">
    <property type="component" value="Unassembled WGS sequence"/>
</dbReference>
<gene>
    <name evidence="2" type="ORF">GMPD_10910</name>
    <name evidence="3" type="ORF">M1B72_17825</name>
</gene>
<evidence type="ECO:0000313" key="3">
    <source>
        <dbReference type="EMBL" id="UPU35283.1"/>
    </source>
</evidence>
<dbReference type="AlphaFoldDB" id="A0A6V8MT00"/>
<keyword evidence="5" id="KW-1185">Reference proteome</keyword>
<reference evidence="2" key="2">
    <citation type="journal article" date="2021" name="Int. J. Syst. Evol. Microbiol.">
        <title>Geomonas silvestris sp. nov., Geomonas paludis sp. nov. and Geomonas limicola sp. nov., isolated from terrestrial environments, and emended description of the genus Geomonas.</title>
        <authorList>
            <person name="Itoh H."/>
            <person name="Xu Z."/>
            <person name="Masuda Y."/>
            <person name="Ushijima N."/>
            <person name="Hayakawa C."/>
            <person name="Shiratori Y."/>
            <person name="Senoo K."/>
        </authorList>
    </citation>
    <scope>NUCLEOTIDE SEQUENCE</scope>
    <source>
        <strain evidence="2">Red736</strain>
    </source>
</reference>